<evidence type="ECO:0000313" key="2">
    <source>
        <dbReference type="Proteomes" id="UP000321393"/>
    </source>
</evidence>
<name>A0A5A7UA82_CUCMM</name>
<protein>
    <submittedName>
        <fullName evidence="1">Uncharacterized protein</fullName>
    </submittedName>
</protein>
<gene>
    <name evidence="1" type="ORF">E6C27_scaffold175G001300</name>
</gene>
<dbReference type="Proteomes" id="UP000321393">
    <property type="component" value="Unassembled WGS sequence"/>
</dbReference>
<reference evidence="1 2" key="1">
    <citation type="submission" date="2019-08" db="EMBL/GenBank/DDBJ databases">
        <title>Draft genome sequences of two oriental melons (Cucumis melo L. var makuwa).</title>
        <authorList>
            <person name="Kwon S.-Y."/>
        </authorList>
    </citation>
    <scope>NUCLEOTIDE SEQUENCE [LARGE SCALE GENOMIC DNA]</scope>
    <source>
        <strain evidence="2">cv. SW 3</strain>
        <tissue evidence="1">Leaf</tissue>
    </source>
</reference>
<sequence>MSEPRSVEAGKDGCIVKIDFSDEFHSFGEDKVEVKLLLKQSGKCVSYRKGSGFRALRFRKVEASYLLVKGACPRLFVDLEFYSRLCDFQSLVADRGRRWGTEVKQTSHLILGFATDLSTYLVVPKYDIGRQRVKALSDSNRIHGEELPFDELVKPRRSSEKSLGQKEGGWAISRPFAIAIRVARLYTAWLRYRS</sequence>
<dbReference type="AlphaFoldDB" id="A0A5A7UA82"/>
<evidence type="ECO:0000313" key="1">
    <source>
        <dbReference type="EMBL" id="KAA0050495.1"/>
    </source>
</evidence>
<accession>A0A5A7UA82</accession>
<proteinExistence type="predicted"/>
<comment type="caution">
    <text evidence="1">The sequence shown here is derived from an EMBL/GenBank/DDBJ whole genome shotgun (WGS) entry which is preliminary data.</text>
</comment>
<dbReference type="OrthoDB" id="10630354at2759"/>
<dbReference type="EMBL" id="SSTE01011829">
    <property type="protein sequence ID" value="KAA0050495.1"/>
    <property type="molecule type" value="Genomic_DNA"/>
</dbReference>
<organism evidence="1 2">
    <name type="scientific">Cucumis melo var. makuwa</name>
    <name type="common">Oriental melon</name>
    <dbReference type="NCBI Taxonomy" id="1194695"/>
    <lineage>
        <taxon>Eukaryota</taxon>
        <taxon>Viridiplantae</taxon>
        <taxon>Streptophyta</taxon>
        <taxon>Embryophyta</taxon>
        <taxon>Tracheophyta</taxon>
        <taxon>Spermatophyta</taxon>
        <taxon>Magnoliopsida</taxon>
        <taxon>eudicotyledons</taxon>
        <taxon>Gunneridae</taxon>
        <taxon>Pentapetalae</taxon>
        <taxon>rosids</taxon>
        <taxon>fabids</taxon>
        <taxon>Cucurbitales</taxon>
        <taxon>Cucurbitaceae</taxon>
        <taxon>Benincaseae</taxon>
        <taxon>Cucumis</taxon>
    </lineage>
</organism>